<evidence type="ECO:0000313" key="3">
    <source>
        <dbReference type="EMBL" id="NDK89963.1"/>
    </source>
</evidence>
<name>A0A7K3LP14_9ACTN</name>
<sequence length="141" mass="15891">MSTPPLPPEVREMLAKPNPAVMATVRADGAPVTAATWYLLDGDEILLNLDDARVRLKHLRNDPRVTLTVLDENSWYTHITLVGRITTFRADDGLVDIDRLSRHYGGEPYPVRDRPRTSAIMTVDRFYGWGALQDTDQSSSR</sequence>
<dbReference type="InterPro" id="IPR012349">
    <property type="entry name" value="Split_barrel_FMN-bd"/>
</dbReference>
<reference evidence="3 4" key="1">
    <citation type="submission" date="2020-01" db="EMBL/GenBank/DDBJ databases">
        <title>Investigation of new actinobacteria for the biodesulphurisation of diesel fuel.</title>
        <authorList>
            <person name="Athi Narayanan S.M."/>
        </authorList>
    </citation>
    <scope>NUCLEOTIDE SEQUENCE [LARGE SCALE GENOMIC DNA]</scope>
    <source>
        <strain evidence="3 4">213E</strain>
    </source>
</reference>
<dbReference type="PANTHER" id="PTHR35176">
    <property type="entry name" value="HEME OXYGENASE HI_0854-RELATED"/>
    <property type="match status" value="1"/>
</dbReference>
<keyword evidence="1" id="KW-0560">Oxidoreductase</keyword>
<dbReference type="InterPro" id="IPR019920">
    <property type="entry name" value="F420-binding_dom_put"/>
</dbReference>
<evidence type="ECO:0000256" key="1">
    <source>
        <dbReference type="ARBA" id="ARBA00023002"/>
    </source>
</evidence>
<dbReference type="GO" id="GO:0016627">
    <property type="term" value="F:oxidoreductase activity, acting on the CH-CH group of donors"/>
    <property type="evidence" value="ECO:0007669"/>
    <property type="project" value="TreeGrafter"/>
</dbReference>
<dbReference type="AlphaFoldDB" id="A0A7K3LP14"/>
<comment type="caution">
    <text evidence="3">The sequence shown here is derived from an EMBL/GenBank/DDBJ whole genome shotgun (WGS) entry which is preliminary data.</text>
</comment>
<dbReference type="Proteomes" id="UP000466307">
    <property type="component" value="Unassembled WGS sequence"/>
</dbReference>
<evidence type="ECO:0000313" key="4">
    <source>
        <dbReference type="Proteomes" id="UP000466307"/>
    </source>
</evidence>
<feature type="domain" description="Pyridoxamine 5'-phosphate oxidase N-terminal" evidence="2">
    <location>
        <begin position="6"/>
        <end position="129"/>
    </location>
</feature>
<accession>A0A7K3LP14</accession>
<dbReference type="EMBL" id="JAADZU010000027">
    <property type="protein sequence ID" value="NDK89963.1"/>
    <property type="molecule type" value="Genomic_DNA"/>
</dbReference>
<proteinExistence type="predicted"/>
<dbReference type="PANTHER" id="PTHR35176:SF6">
    <property type="entry name" value="HEME OXYGENASE HI_0854-RELATED"/>
    <property type="match status" value="1"/>
</dbReference>
<dbReference type="Pfam" id="PF01243">
    <property type="entry name" value="PNPOx_N"/>
    <property type="match status" value="1"/>
</dbReference>
<dbReference type="GO" id="GO:0005829">
    <property type="term" value="C:cytosol"/>
    <property type="evidence" value="ECO:0007669"/>
    <property type="project" value="TreeGrafter"/>
</dbReference>
<gene>
    <name evidence="3" type="ORF">GYA93_10275</name>
</gene>
<dbReference type="NCBIfam" id="TIGR03618">
    <property type="entry name" value="Rv1155_F420"/>
    <property type="match status" value="1"/>
</dbReference>
<dbReference type="SUPFAM" id="SSF50475">
    <property type="entry name" value="FMN-binding split barrel"/>
    <property type="match status" value="1"/>
</dbReference>
<dbReference type="RefSeq" id="WP_059035651.1">
    <property type="nucleotide sequence ID" value="NZ_JAADZU010000027.1"/>
</dbReference>
<evidence type="ECO:0000259" key="2">
    <source>
        <dbReference type="Pfam" id="PF01243"/>
    </source>
</evidence>
<keyword evidence="4" id="KW-1185">Reference proteome</keyword>
<organism evidence="3 4">
    <name type="scientific">Gordonia desulfuricans</name>
    <dbReference type="NCBI Taxonomy" id="89051"/>
    <lineage>
        <taxon>Bacteria</taxon>
        <taxon>Bacillati</taxon>
        <taxon>Actinomycetota</taxon>
        <taxon>Actinomycetes</taxon>
        <taxon>Mycobacteriales</taxon>
        <taxon>Gordoniaceae</taxon>
        <taxon>Gordonia</taxon>
    </lineage>
</organism>
<dbReference type="GO" id="GO:0070967">
    <property type="term" value="F:coenzyme F420 binding"/>
    <property type="evidence" value="ECO:0007669"/>
    <property type="project" value="TreeGrafter"/>
</dbReference>
<protein>
    <submittedName>
        <fullName evidence="3">PPOX class F420-dependent oxidoreductase</fullName>
    </submittedName>
</protein>
<dbReference type="InterPro" id="IPR011576">
    <property type="entry name" value="Pyridox_Oxase_N"/>
</dbReference>
<dbReference type="InterPro" id="IPR052019">
    <property type="entry name" value="F420H2_bilvrd_red/Heme_oxyg"/>
</dbReference>
<dbReference type="Gene3D" id="2.30.110.10">
    <property type="entry name" value="Electron Transport, Fmn-binding Protein, Chain A"/>
    <property type="match status" value="1"/>
</dbReference>